<dbReference type="Gene3D" id="3.40.50.150">
    <property type="entry name" value="Vaccinia Virus protein VP39"/>
    <property type="match status" value="1"/>
</dbReference>
<accession>A0AAU7E677</accession>
<organism evidence="7">
    <name type="scientific">Campylobacter sp. CCS1377</name>
    <dbReference type="NCBI Taxonomy" id="3158229"/>
    <lineage>
        <taxon>Bacteria</taxon>
        <taxon>Pseudomonadati</taxon>
        <taxon>Campylobacterota</taxon>
        <taxon>Epsilonproteobacteria</taxon>
        <taxon>Campylobacterales</taxon>
        <taxon>Campylobacteraceae</taxon>
        <taxon>Campylobacter</taxon>
    </lineage>
</organism>
<dbReference type="EMBL" id="CP155620">
    <property type="protein sequence ID" value="XBJ28711.1"/>
    <property type="molecule type" value="Genomic_DNA"/>
</dbReference>
<evidence type="ECO:0000256" key="3">
    <source>
        <dbReference type="ARBA" id="ARBA00022691"/>
    </source>
</evidence>
<dbReference type="GO" id="GO:0019843">
    <property type="term" value="F:rRNA binding"/>
    <property type="evidence" value="ECO:0007669"/>
    <property type="project" value="TreeGrafter"/>
</dbReference>
<keyword evidence="4" id="KW-0819">tRNA processing</keyword>
<dbReference type="InterPro" id="IPR029063">
    <property type="entry name" value="SAM-dependent_MTases_sf"/>
</dbReference>
<dbReference type="Pfam" id="PF05958">
    <property type="entry name" value="tRNA_U5-meth_tr"/>
    <property type="match status" value="1"/>
</dbReference>
<gene>
    <name evidence="7" type="primary">trmA</name>
    <name evidence="7" type="ORF">AAH949_06315</name>
</gene>
<evidence type="ECO:0000313" key="7">
    <source>
        <dbReference type="EMBL" id="XBJ28711.1"/>
    </source>
</evidence>
<evidence type="ECO:0000256" key="6">
    <source>
        <dbReference type="PROSITE-ProRule" id="PRU10015"/>
    </source>
</evidence>
<dbReference type="CDD" id="cd02440">
    <property type="entry name" value="AdoMet_MTases"/>
    <property type="match status" value="1"/>
</dbReference>
<evidence type="ECO:0000256" key="1">
    <source>
        <dbReference type="ARBA" id="ARBA00022603"/>
    </source>
</evidence>
<dbReference type="GO" id="GO:0000049">
    <property type="term" value="F:tRNA binding"/>
    <property type="evidence" value="ECO:0007669"/>
    <property type="project" value="TreeGrafter"/>
</dbReference>
<dbReference type="InterPro" id="IPR011869">
    <property type="entry name" value="TrmA_MeTrfase"/>
</dbReference>
<dbReference type="InterPro" id="IPR030390">
    <property type="entry name" value="MeTrfase_TrmA_AS"/>
</dbReference>
<dbReference type="SUPFAM" id="SSF53335">
    <property type="entry name" value="S-adenosyl-L-methionine-dependent methyltransferases"/>
    <property type="match status" value="1"/>
</dbReference>
<dbReference type="AlphaFoldDB" id="A0AAU7E677"/>
<dbReference type="GO" id="GO:0008033">
    <property type="term" value="P:tRNA processing"/>
    <property type="evidence" value="ECO:0007669"/>
    <property type="project" value="UniProtKB-KW"/>
</dbReference>
<dbReference type="Gene3D" id="2.40.50.1070">
    <property type="match status" value="1"/>
</dbReference>
<dbReference type="EC" id="2.1.1.35" evidence="7"/>
<feature type="binding site" evidence="5">
    <location>
        <position position="220"/>
    </location>
    <ligand>
        <name>S-adenosyl-L-methionine</name>
        <dbReference type="ChEBI" id="CHEBI:59789"/>
    </ligand>
</feature>
<dbReference type="GO" id="GO:0030697">
    <property type="term" value="F:tRNA (uracil(54)-C5)-methyltransferase activity, S-adenosyl methionine-dependent"/>
    <property type="evidence" value="ECO:0007669"/>
    <property type="project" value="UniProtKB-EC"/>
</dbReference>
<dbReference type="HAMAP" id="MF_01011">
    <property type="entry name" value="RNA_methyltr_TrmA"/>
    <property type="match status" value="1"/>
</dbReference>
<sequence length="348" mass="40952">MLAEKKFQDAKDLFQAYFSDFECIKGPLQNYRTRAEFSFFHDENGLHYAMFDPYTKKKHIIKHFPIAVQCIQDFMPLLLEKLNANASLKQKIFGVEFLATKNDFSATLLYHKDIELIKDQLQNLSEELNLKLIARSRGKKLVFKSEIVRQNLQIFDKEVLYEFNNDCFIQPNTFINEKMIEWVIKAIENDTKQDLLELYCGYGNFTLPLATHFNQVLGTEISKSNINFALRNCELNHILNIQFIRLSSEELSKALKKERKFFRLKNIHLDNYHFSHVLVDPPRAGLDESVIRLIRNYENIIYISCNPISLKQNLEELLKTHKILKFAFFDQFANTPHLECGILLRKIL</sequence>
<feature type="binding site" evidence="5">
    <location>
        <position position="199"/>
    </location>
    <ligand>
        <name>S-adenosyl-L-methionine</name>
        <dbReference type="ChEBI" id="CHEBI:59789"/>
    </ligand>
</feature>
<feature type="binding site" evidence="5">
    <location>
        <position position="280"/>
    </location>
    <ligand>
        <name>S-adenosyl-L-methionine</name>
        <dbReference type="ChEBI" id="CHEBI:59789"/>
    </ligand>
</feature>
<keyword evidence="2 5" id="KW-0808">Transferase</keyword>
<proteinExistence type="inferred from homology"/>
<dbReference type="PROSITE" id="PS51687">
    <property type="entry name" value="SAM_MT_RNA_M5U"/>
    <property type="match status" value="1"/>
</dbReference>
<feature type="active site" description="Nucleophile" evidence="5">
    <location>
        <position position="305"/>
    </location>
</feature>
<dbReference type="PROSITE" id="PS01230">
    <property type="entry name" value="TRMA_1"/>
    <property type="match status" value="1"/>
</dbReference>
<evidence type="ECO:0000256" key="2">
    <source>
        <dbReference type="ARBA" id="ARBA00022679"/>
    </source>
</evidence>
<keyword evidence="3 5" id="KW-0949">S-adenosyl-L-methionine</keyword>
<feature type="active site" evidence="6">
    <location>
        <position position="305"/>
    </location>
</feature>
<keyword evidence="1 5" id="KW-0489">Methyltransferase</keyword>
<reference evidence="7" key="1">
    <citation type="submission" date="2024-05" db="EMBL/GenBank/DDBJ databases">
        <title>Campylobacter coli isolated from environmental waters in Slovenia.</title>
        <authorList>
            <person name="Zautner A.E."/>
            <person name="Bunk B."/>
            <person name="Riedel T."/>
            <person name="Sproeer C."/>
        </authorList>
    </citation>
    <scope>NUCLEOTIDE SEQUENCE</scope>
    <source>
        <strain evidence="7">CCS1377</strain>
    </source>
</reference>
<feature type="binding site" evidence="5">
    <location>
        <position position="170"/>
    </location>
    <ligand>
        <name>S-adenosyl-L-methionine</name>
        <dbReference type="ChEBI" id="CHEBI:59789"/>
    </ligand>
</feature>
<comment type="similarity">
    <text evidence="5">Belongs to the class I-like SAM-binding methyltransferase superfamily. RNA M5U methyltransferase family.</text>
</comment>
<dbReference type="NCBIfam" id="TIGR02143">
    <property type="entry name" value="trmA_only"/>
    <property type="match status" value="1"/>
</dbReference>
<dbReference type="GO" id="GO:0005829">
    <property type="term" value="C:cytosol"/>
    <property type="evidence" value="ECO:0007669"/>
    <property type="project" value="TreeGrafter"/>
</dbReference>
<dbReference type="FunFam" id="3.40.50.150:FF:000012">
    <property type="entry name" value="tRNA/tmRNA (uracil-C(5))-methyltransferase"/>
    <property type="match status" value="1"/>
</dbReference>
<evidence type="ECO:0000256" key="4">
    <source>
        <dbReference type="ARBA" id="ARBA00022694"/>
    </source>
</evidence>
<dbReference type="GO" id="GO:0032259">
    <property type="term" value="P:methylation"/>
    <property type="evidence" value="ECO:0007669"/>
    <property type="project" value="UniProtKB-KW"/>
</dbReference>
<dbReference type="InterPro" id="IPR010280">
    <property type="entry name" value="U5_MeTrfase_fam"/>
</dbReference>
<dbReference type="PANTHER" id="PTHR47790">
    <property type="entry name" value="TRNA/TMRNA (URACIL-C(5))-METHYLTRANSFERASE"/>
    <property type="match status" value="1"/>
</dbReference>
<dbReference type="RefSeq" id="WP_348518263.1">
    <property type="nucleotide sequence ID" value="NZ_CP155620.1"/>
</dbReference>
<name>A0AAU7E677_9BACT</name>
<evidence type="ECO:0000256" key="5">
    <source>
        <dbReference type="PROSITE-ProRule" id="PRU01024"/>
    </source>
</evidence>
<protein>
    <submittedName>
        <fullName evidence="7">tRNA (Uridine(54)-C5)-methyltransferase TrmA</fullName>
        <ecNumber evidence="7">2.1.1.35</ecNumber>
    </submittedName>
</protein>
<dbReference type="PANTHER" id="PTHR47790:SF2">
    <property type="entry name" value="TRNA_TMRNA (URACIL-C(5))-METHYLTRANSFERASE"/>
    <property type="match status" value="1"/>
</dbReference>